<dbReference type="Pfam" id="PF05016">
    <property type="entry name" value="ParE_toxin"/>
    <property type="match status" value="1"/>
</dbReference>
<name>A0ABU0B0Y1_9FIRM</name>
<protein>
    <submittedName>
        <fullName evidence="2">mRNA interferase RelE/StbE</fullName>
    </submittedName>
</protein>
<dbReference type="EMBL" id="JAUSUX010000009">
    <property type="protein sequence ID" value="MDQ0286376.1"/>
    <property type="molecule type" value="Genomic_DNA"/>
</dbReference>
<reference evidence="2 3" key="1">
    <citation type="submission" date="2023-07" db="EMBL/GenBank/DDBJ databases">
        <title>Genomic Encyclopedia of Type Strains, Phase IV (KMG-IV): sequencing the most valuable type-strain genomes for metagenomic binning, comparative biology and taxonomic classification.</title>
        <authorList>
            <person name="Goeker M."/>
        </authorList>
    </citation>
    <scope>NUCLEOTIDE SEQUENCE [LARGE SCALE GENOMIC DNA]</scope>
    <source>
        <strain evidence="2 3">DSM 12396</strain>
    </source>
</reference>
<evidence type="ECO:0000313" key="3">
    <source>
        <dbReference type="Proteomes" id="UP001225644"/>
    </source>
</evidence>
<proteinExistence type="predicted"/>
<dbReference type="PANTHER" id="PTHR38813:SF1">
    <property type="entry name" value="TOXIN RELE1-RELATED"/>
    <property type="match status" value="1"/>
</dbReference>
<dbReference type="PANTHER" id="PTHR38813">
    <property type="match status" value="1"/>
</dbReference>
<dbReference type="Gene3D" id="3.30.2310.20">
    <property type="entry name" value="RelE-like"/>
    <property type="match status" value="1"/>
</dbReference>
<keyword evidence="1" id="KW-1277">Toxin-antitoxin system</keyword>
<keyword evidence="3" id="KW-1185">Reference proteome</keyword>
<dbReference type="InterPro" id="IPR007712">
    <property type="entry name" value="RelE/ParE_toxin"/>
</dbReference>
<evidence type="ECO:0000313" key="2">
    <source>
        <dbReference type="EMBL" id="MDQ0286376.1"/>
    </source>
</evidence>
<dbReference type="SUPFAM" id="SSF143011">
    <property type="entry name" value="RelE-like"/>
    <property type="match status" value="1"/>
</dbReference>
<accession>A0ABU0B0Y1</accession>
<dbReference type="InterPro" id="IPR035093">
    <property type="entry name" value="RelE/ParE_toxin_dom_sf"/>
</dbReference>
<gene>
    <name evidence="2" type="ORF">J2Z49_001490</name>
</gene>
<organism evidence="2 3">
    <name type="scientific">Desulfofundulus luciae</name>
    <dbReference type="NCBI Taxonomy" id="74702"/>
    <lineage>
        <taxon>Bacteria</taxon>
        <taxon>Bacillati</taxon>
        <taxon>Bacillota</taxon>
        <taxon>Clostridia</taxon>
        <taxon>Eubacteriales</taxon>
        <taxon>Peptococcaceae</taxon>
        <taxon>Desulfofundulus</taxon>
    </lineage>
</organism>
<sequence>MYDIIFSPKAIRQLKSLERQVRERIKMAIERNLRMFPPQGDVLKLEYADNRFRLRVGDWRVTFRYRFENQEVHIAEVVHRSKAYRR</sequence>
<dbReference type="Proteomes" id="UP001225644">
    <property type="component" value="Unassembled WGS sequence"/>
</dbReference>
<comment type="caution">
    <text evidence="2">The sequence shown here is derived from an EMBL/GenBank/DDBJ whole genome shotgun (WGS) entry which is preliminary data.</text>
</comment>
<dbReference type="InterPro" id="IPR052747">
    <property type="entry name" value="TA_system_RelE_toxin"/>
</dbReference>
<evidence type="ECO:0000256" key="1">
    <source>
        <dbReference type="ARBA" id="ARBA00022649"/>
    </source>
</evidence>